<sequence length="114" mass="12511">MNDLTPSGKPKIPQAEGETAQSGRLSLKKLARHAKSVNLFYLISGAAQLFLGALVTMVSILNLVQPIWLAAFLSLFGCVVTMLGVYQVYEVFNSRRSVSDLARDAIERAIQDRN</sequence>
<reference evidence="3 4" key="1">
    <citation type="submission" date="2018-03" db="EMBL/GenBank/DDBJ databases">
        <title>Phenotypic and genomic properties of Cyclonatronum proteinivorum gen. nov., sp. nov., a haloalkaliphilic bacteroidete from soda lakes possessing Na+-translocating rhodopsin.</title>
        <authorList>
            <person name="Toshchakov S.V."/>
            <person name="Korzhenkov A."/>
            <person name="Samarov N.I."/>
            <person name="Kublanov I.V."/>
            <person name="Muntyan M.S."/>
            <person name="Sorokin D.Y."/>
        </authorList>
    </citation>
    <scope>NUCLEOTIDE SEQUENCE [LARGE SCALE GENOMIC DNA]</scope>
    <source>
        <strain evidence="3 4">Omega</strain>
    </source>
</reference>
<feature type="transmembrane region" description="Helical" evidence="2">
    <location>
        <begin position="39"/>
        <end position="61"/>
    </location>
</feature>
<dbReference type="AlphaFoldDB" id="A0A345UMT9"/>
<protein>
    <submittedName>
        <fullName evidence="3">Uncharacterized protein</fullName>
    </submittedName>
</protein>
<gene>
    <name evidence="3" type="ORF">CYPRO_2549</name>
</gene>
<evidence type="ECO:0000313" key="4">
    <source>
        <dbReference type="Proteomes" id="UP000254808"/>
    </source>
</evidence>
<organism evidence="3 4">
    <name type="scientific">Cyclonatronum proteinivorum</name>
    <dbReference type="NCBI Taxonomy" id="1457365"/>
    <lineage>
        <taxon>Bacteria</taxon>
        <taxon>Pseudomonadati</taxon>
        <taxon>Balneolota</taxon>
        <taxon>Balneolia</taxon>
        <taxon>Balneolales</taxon>
        <taxon>Cyclonatronaceae</taxon>
        <taxon>Cyclonatronum</taxon>
    </lineage>
</organism>
<feature type="transmembrane region" description="Helical" evidence="2">
    <location>
        <begin position="67"/>
        <end position="89"/>
    </location>
</feature>
<accession>A0A345UMT9</accession>
<dbReference type="Proteomes" id="UP000254808">
    <property type="component" value="Chromosome"/>
</dbReference>
<dbReference type="KEGG" id="cprv:CYPRO_2549"/>
<name>A0A345UMT9_9BACT</name>
<evidence type="ECO:0000256" key="1">
    <source>
        <dbReference type="SAM" id="MobiDB-lite"/>
    </source>
</evidence>
<evidence type="ECO:0000256" key="2">
    <source>
        <dbReference type="SAM" id="Phobius"/>
    </source>
</evidence>
<keyword evidence="2" id="KW-1133">Transmembrane helix</keyword>
<dbReference type="OrthoDB" id="1525077at2"/>
<dbReference type="EMBL" id="CP027806">
    <property type="protein sequence ID" value="AXJ01791.1"/>
    <property type="molecule type" value="Genomic_DNA"/>
</dbReference>
<keyword evidence="2" id="KW-0812">Transmembrane</keyword>
<evidence type="ECO:0000313" key="3">
    <source>
        <dbReference type="EMBL" id="AXJ01791.1"/>
    </source>
</evidence>
<dbReference type="RefSeq" id="WP_114984948.1">
    <property type="nucleotide sequence ID" value="NZ_CP027806.1"/>
</dbReference>
<keyword evidence="2" id="KW-0472">Membrane</keyword>
<proteinExistence type="predicted"/>
<keyword evidence="4" id="KW-1185">Reference proteome</keyword>
<feature type="region of interest" description="Disordered" evidence="1">
    <location>
        <begin position="1"/>
        <end position="22"/>
    </location>
</feature>